<dbReference type="Proteomes" id="UP000257109">
    <property type="component" value="Unassembled WGS sequence"/>
</dbReference>
<accession>A0A371HGX4</accession>
<gene>
    <name evidence="1" type="ORF">CR513_14657</name>
</gene>
<name>A0A371HGX4_MUCPR</name>
<sequence>MALTSQLRNLLAAMEAEEAAQKSKGKKTFCTVGKKERGKNHGLGGRCVVQEREEEMNMEDAKEHNSLWCKYGGQTLERYRKVLIKRASLIKNKYIEWRIGNGLRVKFWHEKWVLDECFHKKYNKIVISNGCNIMFLNDNVDGTTYMMQPKNCFR</sequence>
<feature type="non-terminal residue" evidence="1">
    <location>
        <position position="1"/>
    </location>
</feature>
<evidence type="ECO:0000313" key="2">
    <source>
        <dbReference type="Proteomes" id="UP000257109"/>
    </source>
</evidence>
<dbReference type="EMBL" id="QJKJ01002638">
    <property type="protein sequence ID" value="RDY01954.1"/>
    <property type="molecule type" value="Genomic_DNA"/>
</dbReference>
<reference evidence="1" key="1">
    <citation type="submission" date="2018-05" db="EMBL/GenBank/DDBJ databases">
        <title>Draft genome of Mucuna pruriens seed.</title>
        <authorList>
            <person name="Nnadi N.E."/>
            <person name="Vos R."/>
            <person name="Hasami M.H."/>
            <person name="Devisetty U.K."/>
            <person name="Aguiy J.C."/>
        </authorList>
    </citation>
    <scope>NUCLEOTIDE SEQUENCE [LARGE SCALE GENOMIC DNA]</scope>
    <source>
        <strain evidence="1">JCA_2017</strain>
    </source>
</reference>
<keyword evidence="2" id="KW-1185">Reference proteome</keyword>
<comment type="caution">
    <text evidence="1">The sequence shown here is derived from an EMBL/GenBank/DDBJ whole genome shotgun (WGS) entry which is preliminary data.</text>
</comment>
<evidence type="ECO:0000313" key="1">
    <source>
        <dbReference type="EMBL" id="RDY01954.1"/>
    </source>
</evidence>
<proteinExistence type="predicted"/>
<organism evidence="1 2">
    <name type="scientific">Mucuna pruriens</name>
    <name type="common">Velvet bean</name>
    <name type="synonym">Dolichos pruriens</name>
    <dbReference type="NCBI Taxonomy" id="157652"/>
    <lineage>
        <taxon>Eukaryota</taxon>
        <taxon>Viridiplantae</taxon>
        <taxon>Streptophyta</taxon>
        <taxon>Embryophyta</taxon>
        <taxon>Tracheophyta</taxon>
        <taxon>Spermatophyta</taxon>
        <taxon>Magnoliopsida</taxon>
        <taxon>eudicotyledons</taxon>
        <taxon>Gunneridae</taxon>
        <taxon>Pentapetalae</taxon>
        <taxon>rosids</taxon>
        <taxon>fabids</taxon>
        <taxon>Fabales</taxon>
        <taxon>Fabaceae</taxon>
        <taxon>Papilionoideae</taxon>
        <taxon>50 kb inversion clade</taxon>
        <taxon>NPAAA clade</taxon>
        <taxon>indigoferoid/millettioid clade</taxon>
        <taxon>Phaseoleae</taxon>
        <taxon>Mucuna</taxon>
    </lineage>
</organism>
<dbReference type="AlphaFoldDB" id="A0A371HGX4"/>
<protein>
    <submittedName>
        <fullName evidence="1">Uncharacterized protein</fullName>
    </submittedName>
</protein>